<keyword evidence="1" id="KW-0175">Coiled coil</keyword>
<organism evidence="3 4">
    <name type="scientific">Ambispora leptoticha</name>
    <dbReference type="NCBI Taxonomy" id="144679"/>
    <lineage>
        <taxon>Eukaryota</taxon>
        <taxon>Fungi</taxon>
        <taxon>Fungi incertae sedis</taxon>
        <taxon>Mucoromycota</taxon>
        <taxon>Glomeromycotina</taxon>
        <taxon>Glomeromycetes</taxon>
        <taxon>Archaeosporales</taxon>
        <taxon>Ambisporaceae</taxon>
        <taxon>Ambispora</taxon>
    </lineage>
</organism>
<evidence type="ECO:0000313" key="4">
    <source>
        <dbReference type="Proteomes" id="UP000789508"/>
    </source>
</evidence>
<feature type="compositionally biased region" description="Basic and acidic residues" evidence="2">
    <location>
        <begin position="41"/>
        <end position="55"/>
    </location>
</feature>
<feature type="coiled-coil region" evidence="1">
    <location>
        <begin position="261"/>
        <end position="295"/>
    </location>
</feature>
<dbReference type="Proteomes" id="UP000789508">
    <property type="component" value="Unassembled WGS sequence"/>
</dbReference>
<dbReference type="OrthoDB" id="2439870at2759"/>
<feature type="compositionally biased region" description="Polar residues" evidence="2">
    <location>
        <begin position="15"/>
        <end position="36"/>
    </location>
</feature>
<comment type="caution">
    <text evidence="3">The sequence shown here is derived from an EMBL/GenBank/DDBJ whole genome shotgun (WGS) entry which is preliminary data.</text>
</comment>
<proteinExistence type="predicted"/>
<dbReference type="AlphaFoldDB" id="A0A9N9ABS2"/>
<evidence type="ECO:0000256" key="1">
    <source>
        <dbReference type="SAM" id="Coils"/>
    </source>
</evidence>
<evidence type="ECO:0000313" key="3">
    <source>
        <dbReference type="EMBL" id="CAG8525105.1"/>
    </source>
</evidence>
<dbReference type="EMBL" id="CAJVPS010001120">
    <property type="protein sequence ID" value="CAG8525105.1"/>
    <property type="molecule type" value="Genomic_DNA"/>
</dbReference>
<feature type="region of interest" description="Disordered" evidence="2">
    <location>
        <begin position="1"/>
        <end position="65"/>
    </location>
</feature>
<sequence length="570" mass="65738">MTQTAQNEEVLASKTEVNGQKNVSDINENDNDSQSKVLPVEVKEPQGKPELDNNRRNSSHSSKSSNHDHYRIIFETIGKARKWDDFVLLFILIADVHRQFDFSQTAQILDNLTEYYEGRVIDYKIFKEVKSILVDYKYARKENDEPEREKIRKFIFESLRLFENETNDWDTFQNLVRELDDDEQRRLRWICVNQIPTLLHFAGSIRKSFPGGRSAFYSWMNNNNNFADNDKITNDKVTTEDYNNNSQTTLQAMQSKHDKSLKETKKKLANAELKIERLEKQLRTLTKEASEHQAALGRITNVDWKDDDPNNSVQLSKDIENLQNLLLEFTSVKGSNYQLDMNAARNFLHGYKCNIEMYASPLDLKTAVSAALQRHAIQIILDEIKTYLAKSNQLVQESSDDQKLEIDIVSKTDELSHLIENFSEKRPGDDKFTPLAPAKLRQQVFAILGSRAFSITSHPFIESLTSNLINFMNQFRQVKSEELSRGLPARATQIIREIICLFEFRLKTQPQVPDIVFYDAGTPLNPLLMEGSWDSTEGVVDICSFPVIGINLDKPNPHIFCKARVLSREK</sequence>
<keyword evidence="4" id="KW-1185">Reference proteome</keyword>
<protein>
    <submittedName>
        <fullName evidence="3">8432_t:CDS:1</fullName>
    </submittedName>
</protein>
<accession>A0A9N9ABS2</accession>
<gene>
    <name evidence="3" type="ORF">ALEPTO_LOCUS4664</name>
</gene>
<name>A0A9N9ABS2_9GLOM</name>
<evidence type="ECO:0000256" key="2">
    <source>
        <dbReference type="SAM" id="MobiDB-lite"/>
    </source>
</evidence>
<reference evidence="3" key="1">
    <citation type="submission" date="2021-06" db="EMBL/GenBank/DDBJ databases">
        <authorList>
            <person name="Kallberg Y."/>
            <person name="Tangrot J."/>
            <person name="Rosling A."/>
        </authorList>
    </citation>
    <scope>NUCLEOTIDE SEQUENCE</scope>
    <source>
        <strain evidence="3">FL130A</strain>
    </source>
</reference>